<sequence length="489" mass="54742">MFSLADLFVKVIANRWQGSLVVLGGKGLTAECCEKALVLLNEEEVDFRPGDRVVVRTRSEIEAVAFILAAWNLGLVIVPVKGDISPSAVERLASDCNAKAIWQDGNLTDLQSYRSERTKFKISTPTRVTGVDLALIVYTSGSTGKPKGIMLTHQNILTSLDSICQYLSLTDSDRVLCLSPLSFDYGLYQVLFALYMDCTTILYDKPFNPIQALKVISSHRVSVLPIVPAMGAALVKLISLVKPDLSELRSITNTGGHLSEYVVRSWKESCPNLKIYSMYGLTECKRALYLEPELWEEKIGSVGRPIPGLDARIFLQDGDAMTYREAEVAEIGELYVRGAAIMQSYYDVTAQGGAKIVPGIYRDDNWLATGDLFTRDVDGFLYFKGRLKDLIKQAGFCLFPKELENHIDSCSLVHLNVIVGSQDRFENEIAVCVVELHENTEGYQKQFRTWLKDNLDSDYTPREIKFVEIMQLTANSKVDRKRIEEELQA</sequence>
<dbReference type="EMBL" id="JALBWM010000037">
    <property type="protein sequence ID" value="MCO1334745.1"/>
    <property type="molecule type" value="Genomic_DNA"/>
</dbReference>
<dbReference type="AlphaFoldDB" id="A0A9X2EP50"/>
<dbReference type="Gene3D" id="3.30.300.30">
    <property type="match status" value="1"/>
</dbReference>
<accession>A0A9X2EP50</accession>
<dbReference type="InterPro" id="IPR042099">
    <property type="entry name" value="ANL_N_sf"/>
</dbReference>
<comment type="caution">
    <text evidence="4">The sequence shown here is derived from an EMBL/GenBank/DDBJ whole genome shotgun (WGS) entry which is preliminary data.</text>
</comment>
<comment type="similarity">
    <text evidence="1">Belongs to the ATP-dependent AMP-binding enzyme family.</text>
</comment>
<dbReference type="InterPro" id="IPR045851">
    <property type="entry name" value="AMP-bd_C_sf"/>
</dbReference>
<dbReference type="RefSeq" id="WP_252466362.1">
    <property type="nucleotide sequence ID" value="NZ_JALBWM010000037.1"/>
</dbReference>
<gene>
    <name evidence="4" type="ORF">MO867_10380</name>
</gene>
<evidence type="ECO:0000313" key="4">
    <source>
        <dbReference type="EMBL" id="MCO1334745.1"/>
    </source>
</evidence>
<protein>
    <submittedName>
        <fullName evidence="4">Fatty acid--CoA ligase family protein</fullName>
    </submittedName>
</protein>
<organism evidence="4 5">
    <name type="scientific">Microbulbifer okhotskensis</name>
    <dbReference type="NCBI Taxonomy" id="2926617"/>
    <lineage>
        <taxon>Bacteria</taxon>
        <taxon>Pseudomonadati</taxon>
        <taxon>Pseudomonadota</taxon>
        <taxon>Gammaproteobacteria</taxon>
        <taxon>Cellvibrionales</taxon>
        <taxon>Microbulbiferaceae</taxon>
        <taxon>Microbulbifer</taxon>
    </lineage>
</organism>
<evidence type="ECO:0000259" key="3">
    <source>
        <dbReference type="Pfam" id="PF00501"/>
    </source>
</evidence>
<dbReference type="PROSITE" id="PS00455">
    <property type="entry name" value="AMP_BINDING"/>
    <property type="match status" value="1"/>
</dbReference>
<name>A0A9X2EP50_9GAMM</name>
<dbReference type="InterPro" id="IPR000873">
    <property type="entry name" value="AMP-dep_synth/lig_dom"/>
</dbReference>
<evidence type="ECO:0000256" key="2">
    <source>
        <dbReference type="ARBA" id="ARBA00022598"/>
    </source>
</evidence>
<proteinExistence type="inferred from homology"/>
<dbReference type="PANTHER" id="PTHR43201">
    <property type="entry name" value="ACYL-COA SYNTHETASE"/>
    <property type="match status" value="1"/>
</dbReference>
<dbReference type="Proteomes" id="UP001139028">
    <property type="component" value="Unassembled WGS sequence"/>
</dbReference>
<dbReference type="SUPFAM" id="SSF56801">
    <property type="entry name" value="Acetyl-CoA synthetase-like"/>
    <property type="match status" value="1"/>
</dbReference>
<dbReference type="GO" id="GO:0006631">
    <property type="term" value="P:fatty acid metabolic process"/>
    <property type="evidence" value="ECO:0007669"/>
    <property type="project" value="TreeGrafter"/>
</dbReference>
<dbReference type="GO" id="GO:0031956">
    <property type="term" value="F:medium-chain fatty acid-CoA ligase activity"/>
    <property type="evidence" value="ECO:0007669"/>
    <property type="project" value="TreeGrafter"/>
</dbReference>
<reference evidence="4" key="1">
    <citation type="journal article" date="2022" name="Arch. Microbiol.">
        <title>Microbulbifer okhotskensis sp. nov., isolated from a deep bottom sediment of the Okhotsk Sea.</title>
        <authorList>
            <person name="Romanenko L."/>
            <person name="Kurilenko V."/>
            <person name="Otstavnykh N."/>
            <person name="Velansky P."/>
            <person name="Isaeva M."/>
            <person name="Mikhailov V."/>
        </authorList>
    </citation>
    <scope>NUCLEOTIDE SEQUENCE</scope>
    <source>
        <strain evidence="4">OS29</strain>
    </source>
</reference>
<dbReference type="CDD" id="cd04433">
    <property type="entry name" value="AFD_class_I"/>
    <property type="match status" value="1"/>
</dbReference>
<keyword evidence="5" id="KW-1185">Reference proteome</keyword>
<evidence type="ECO:0000256" key="1">
    <source>
        <dbReference type="ARBA" id="ARBA00006432"/>
    </source>
</evidence>
<dbReference type="Gene3D" id="3.40.50.12780">
    <property type="entry name" value="N-terminal domain of ligase-like"/>
    <property type="match status" value="1"/>
</dbReference>
<dbReference type="Pfam" id="PF00501">
    <property type="entry name" value="AMP-binding"/>
    <property type="match status" value="1"/>
</dbReference>
<keyword evidence="2 4" id="KW-0436">Ligase</keyword>
<dbReference type="PANTHER" id="PTHR43201:SF5">
    <property type="entry name" value="MEDIUM-CHAIN ACYL-COA LIGASE ACSF2, MITOCHONDRIAL"/>
    <property type="match status" value="1"/>
</dbReference>
<feature type="domain" description="AMP-dependent synthetase/ligase" evidence="3">
    <location>
        <begin position="45"/>
        <end position="346"/>
    </location>
</feature>
<evidence type="ECO:0000313" key="5">
    <source>
        <dbReference type="Proteomes" id="UP001139028"/>
    </source>
</evidence>
<dbReference type="InterPro" id="IPR020845">
    <property type="entry name" value="AMP-binding_CS"/>
</dbReference>